<reference evidence="4 5" key="1">
    <citation type="journal article" date="2018" name="MBio">
        <title>Comparative Genomics Reveals the Core Gene Toolbox for the Fungus-Insect Symbiosis.</title>
        <authorList>
            <person name="Wang Y."/>
            <person name="Stata M."/>
            <person name="Wang W."/>
            <person name="Stajich J.E."/>
            <person name="White M.M."/>
            <person name="Moncalvo J.M."/>
        </authorList>
    </citation>
    <scope>NUCLEOTIDE SEQUENCE [LARGE SCALE GENOMIC DNA]</scope>
    <source>
        <strain evidence="4 5">SWE-8-4</strain>
    </source>
</reference>
<dbReference type="InterPro" id="IPR000873">
    <property type="entry name" value="AMP-dep_synth/lig_dom"/>
</dbReference>
<dbReference type="GO" id="GO:0005783">
    <property type="term" value="C:endoplasmic reticulum"/>
    <property type="evidence" value="ECO:0007669"/>
    <property type="project" value="TreeGrafter"/>
</dbReference>
<dbReference type="PROSITE" id="PS00455">
    <property type="entry name" value="AMP_BINDING"/>
    <property type="match status" value="1"/>
</dbReference>
<dbReference type="Gene3D" id="3.40.50.12780">
    <property type="entry name" value="N-terminal domain of ligase-like"/>
    <property type="match status" value="1"/>
</dbReference>
<dbReference type="Proteomes" id="UP000245383">
    <property type="component" value="Unassembled WGS sequence"/>
</dbReference>
<evidence type="ECO:0000313" key="4">
    <source>
        <dbReference type="EMBL" id="PVU94756.1"/>
    </source>
</evidence>
<dbReference type="SUPFAM" id="SSF56801">
    <property type="entry name" value="Acetyl-CoA synthetase-like"/>
    <property type="match status" value="1"/>
</dbReference>
<dbReference type="InterPro" id="IPR042099">
    <property type="entry name" value="ANL_N_sf"/>
</dbReference>
<dbReference type="OrthoDB" id="1700726at2759"/>
<keyword evidence="1" id="KW-0547">Nucleotide-binding</keyword>
<dbReference type="STRING" id="133385.A0A2T9YR18"/>
<dbReference type="Pfam" id="PF00501">
    <property type="entry name" value="AMP-binding"/>
    <property type="match status" value="1"/>
</dbReference>
<accession>A0A2T9YR18</accession>
<dbReference type="GO" id="GO:0016020">
    <property type="term" value="C:membrane"/>
    <property type="evidence" value="ECO:0007669"/>
    <property type="project" value="TreeGrafter"/>
</dbReference>
<evidence type="ECO:0000256" key="1">
    <source>
        <dbReference type="ARBA" id="ARBA00022741"/>
    </source>
</evidence>
<dbReference type="PANTHER" id="PTHR43272">
    <property type="entry name" value="LONG-CHAIN-FATTY-ACID--COA LIGASE"/>
    <property type="match status" value="1"/>
</dbReference>
<dbReference type="EMBL" id="MBFR01000075">
    <property type="protein sequence ID" value="PVU94756.1"/>
    <property type="molecule type" value="Genomic_DNA"/>
</dbReference>
<evidence type="ECO:0000256" key="2">
    <source>
        <dbReference type="ARBA" id="ARBA00022840"/>
    </source>
</evidence>
<evidence type="ECO:0000259" key="3">
    <source>
        <dbReference type="Pfam" id="PF00501"/>
    </source>
</evidence>
<dbReference type="PANTHER" id="PTHR43272:SF33">
    <property type="entry name" value="AMP-BINDING DOMAIN-CONTAINING PROTEIN-RELATED"/>
    <property type="match status" value="1"/>
</dbReference>
<dbReference type="AlphaFoldDB" id="A0A2T9YR18"/>
<organism evidence="4 5">
    <name type="scientific">Smittium simulii</name>
    <dbReference type="NCBI Taxonomy" id="133385"/>
    <lineage>
        <taxon>Eukaryota</taxon>
        <taxon>Fungi</taxon>
        <taxon>Fungi incertae sedis</taxon>
        <taxon>Zoopagomycota</taxon>
        <taxon>Kickxellomycotina</taxon>
        <taxon>Harpellomycetes</taxon>
        <taxon>Harpellales</taxon>
        <taxon>Legeriomycetaceae</taxon>
        <taxon>Smittium</taxon>
    </lineage>
</organism>
<protein>
    <recommendedName>
        <fullName evidence="3">AMP-dependent synthetase/ligase domain-containing protein</fullName>
    </recommendedName>
</protein>
<keyword evidence="2" id="KW-0067">ATP-binding</keyword>
<sequence length="652" mass="73241">MSISKNYKVYTVPDSAENGYTCANEDYLGYRPYNPKTKKFGDYVFQSYGQIYQRASNFGSGLIKICEKIATNENKNVDFVFARNWPVAIYSINRVEWTVVDRALTTQSLYSVALYDTLGESSAEYILNHSEARVIVCSIDKIDKILKISDKLKHVKVIISMDDLNSDGIQKYPFYSHLTLSSIEVLKNWAKSKNILLTDVTTVEKIGATNKIPDFPPKSSDIYTILYTSGTTGNPKGVVSSHQNYTAAALTCYMKRGKLTKKASIVSYLPLAHCYDRNVENYILLFNGYIGYFSGDVERLLEDTNLLNPTIFTGVPRLLQRFYLTLSSKTIDAPGRLGDLSKRAFKEKLQNLLDGKGFEHSIWDPLIFNKTKAFLSKNVEVIITGSAPLEPHVNNFLRVALISVVADGYGSTETAAVATSQTSDDPSSGNSGVPYVGMEIRLKDVPNMGYLSSDKPNSRGEIMIRGPTVFKSYFKEPEKTNEVLSKDGWFATGDIGSFNQDGSLSVIDRKKSIFKLSQGEYVAPEKIENTLSKNNLVLQSFVHGYPIKSYLISIIVPDPVEFIPWAKGLPEVNKNETLQELCKNYNVRTAFLSEINKFCRASSLNGFEIPKAIYLEDKPFDVETNKLITPTFKLKRFDAAKYYKNTIDILYQ</sequence>
<dbReference type="GO" id="GO:0005524">
    <property type="term" value="F:ATP binding"/>
    <property type="evidence" value="ECO:0007669"/>
    <property type="project" value="UniProtKB-KW"/>
</dbReference>
<name>A0A2T9YR18_9FUNG</name>
<evidence type="ECO:0000313" key="5">
    <source>
        <dbReference type="Proteomes" id="UP000245383"/>
    </source>
</evidence>
<dbReference type="GO" id="GO:0004467">
    <property type="term" value="F:long-chain fatty acid-CoA ligase activity"/>
    <property type="evidence" value="ECO:0007669"/>
    <property type="project" value="TreeGrafter"/>
</dbReference>
<gene>
    <name evidence="4" type="ORF">BB561_002287</name>
</gene>
<keyword evidence="5" id="KW-1185">Reference proteome</keyword>
<comment type="caution">
    <text evidence="4">The sequence shown here is derived from an EMBL/GenBank/DDBJ whole genome shotgun (WGS) entry which is preliminary data.</text>
</comment>
<feature type="domain" description="AMP-dependent synthetase/ligase" evidence="3">
    <location>
        <begin position="42"/>
        <end position="474"/>
    </location>
</feature>
<proteinExistence type="predicted"/>
<dbReference type="InterPro" id="IPR020845">
    <property type="entry name" value="AMP-binding_CS"/>
</dbReference>